<evidence type="ECO:0000313" key="8">
    <source>
        <dbReference type="Proteomes" id="UP000460272"/>
    </source>
</evidence>
<sequence>MKVVIAGGGGTGCFAALLLARAGHEVLVLERDELTVHADVEAAAAAAFRPTAPQIVQPHLIMARARELLWDQLPDVYKGLLRAGAVAAPLSTQMPPSLPDKTPRPGDERLAVMATRRSTLDWVLLRAVTAQPEITLRTNVKVTGLLTAPSRQPGPPHVTGVRTDDGDVLADVVVDATGRRSAIDGWLTAAGARATAFQQAECGIAYYSRHYRLRPGVTPPGEPLLRMVAALDEFAVGLWPGDNDAMQLAVFPLAADHRFRAVRDPDVFTRVVRTVPAYRAWLDALDPITGVFAMGGLHNTLRRLVAGGVPVATGLHAIGDCVCTTNPTLGRGLAFALTGAAGLASTLAAFPADPAAQALAMDDLVTAHIEPHYLEQVIVDGARLSQTRHLVFGGPAPQQPPQALDRVGYGELRVAMPYDPVTFRAFWRIMGMQALPAQIYTDPQVVASTRRLLATPGAVPAQAQPSRAELAAALSVAVTR</sequence>
<dbReference type="PANTHER" id="PTHR13789">
    <property type="entry name" value="MONOOXYGENASE"/>
    <property type="match status" value="1"/>
</dbReference>
<name>A0A6P2C6H5_9ACTN</name>
<evidence type="ECO:0000256" key="3">
    <source>
        <dbReference type="ARBA" id="ARBA00022827"/>
    </source>
</evidence>
<reference evidence="7 8" key="1">
    <citation type="submission" date="2018-11" db="EMBL/GenBank/DDBJ databases">
        <title>Trebonia kvetii gen.nov., sp.nov., a novel acidophilic actinobacterium, and proposal of the new actinobacterial family Treboniaceae fam. nov.</title>
        <authorList>
            <person name="Rapoport D."/>
            <person name="Sagova-Mareckova M."/>
            <person name="Sedlacek I."/>
            <person name="Provaznik J."/>
            <person name="Kralova S."/>
            <person name="Pavlinic D."/>
            <person name="Benes V."/>
            <person name="Kopecky J."/>
        </authorList>
    </citation>
    <scope>NUCLEOTIDE SEQUENCE [LARGE SCALE GENOMIC DNA]</scope>
    <source>
        <strain evidence="7 8">15Tr583</strain>
    </source>
</reference>
<dbReference type="OrthoDB" id="9790035at2"/>
<proteinExistence type="predicted"/>
<keyword evidence="8" id="KW-1185">Reference proteome</keyword>
<evidence type="ECO:0000256" key="2">
    <source>
        <dbReference type="ARBA" id="ARBA00022630"/>
    </source>
</evidence>
<comment type="cofactor">
    <cofactor evidence="1">
        <name>FAD</name>
        <dbReference type="ChEBI" id="CHEBI:57692"/>
    </cofactor>
</comment>
<evidence type="ECO:0000256" key="1">
    <source>
        <dbReference type="ARBA" id="ARBA00001974"/>
    </source>
</evidence>
<dbReference type="AlphaFoldDB" id="A0A6P2C6H5"/>
<organism evidence="7 8">
    <name type="scientific">Trebonia kvetii</name>
    <dbReference type="NCBI Taxonomy" id="2480626"/>
    <lineage>
        <taxon>Bacteria</taxon>
        <taxon>Bacillati</taxon>
        <taxon>Actinomycetota</taxon>
        <taxon>Actinomycetes</taxon>
        <taxon>Streptosporangiales</taxon>
        <taxon>Treboniaceae</taxon>
        <taxon>Trebonia</taxon>
    </lineage>
</organism>
<keyword evidence="3" id="KW-0274">FAD</keyword>
<keyword evidence="4" id="KW-0560">Oxidoreductase</keyword>
<dbReference type="Proteomes" id="UP000460272">
    <property type="component" value="Unassembled WGS sequence"/>
</dbReference>
<dbReference type="PANTHER" id="PTHR13789:SF318">
    <property type="entry name" value="GERANYLGERANYL DIPHOSPHATE REDUCTASE"/>
    <property type="match status" value="1"/>
</dbReference>
<dbReference type="PRINTS" id="PR00420">
    <property type="entry name" value="RNGMNOXGNASE"/>
</dbReference>
<comment type="caution">
    <text evidence="7">The sequence shown here is derived from an EMBL/GenBank/DDBJ whole genome shotgun (WGS) entry which is preliminary data.</text>
</comment>
<gene>
    <name evidence="7" type="ORF">EAS64_06730</name>
</gene>
<dbReference type="GO" id="GO:0004497">
    <property type="term" value="F:monooxygenase activity"/>
    <property type="evidence" value="ECO:0007669"/>
    <property type="project" value="UniProtKB-KW"/>
</dbReference>
<dbReference type="RefSeq" id="WP_145851769.1">
    <property type="nucleotide sequence ID" value="NZ_RPFW01000001.1"/>
</dbReference>
<evidence type="ECO:0000256" key="4">
    <source>
        <dbReference type="ARBA" id="ARBA00023002"/>
    </source>
</evidence>
<evidence type="ECO:0000313" key="7">
    <source>
        <dbReference type="EMBL" id="TVZ07014.1"/>
    </source>
</evidence>
<dbReference type="Gene3D" id="3.50.50.60">
    <property type="entry name" value="FAD/NAD(P)-binding domain"/>
    <property type="match status" value="2"/>
</dbReference>
<keyword evidence="2" id="KW-0285">Flavoprotein</keyword>
<dbReference type="SUPFAM" id="SSF51905">
    <property type="entry name" value="FAD/NAD(P)-binding domain"/>
    <property type="match status" value="1"/>
</dbReference>
<dbReference type="EMBL" id="RPFW01000001">
    <property type="protein sequence ID" value="TVZ07014.1"/>
    <property type="molecule type" value="Genomic_DNA"/>
</dbReference>
<keyword evidence="5" id="KW-0503">Monooxygenase</keyword>
<evidence type="ECO:0000256" key="5">
    <source>
        <dbReference type="ARBA" id="ARBA00023033"/>
    </source>
</evidence>
<dbReference type="InterPro" id="IPR036188">
    <property type="entry name" value="FAD/NAD-bd_sf"/>
</dbReference>
<protein>
    <submittedName>
        <fullName evidence="7">FAD-dependent oxidoreductase</fullName>
    </submittedName>
</protein>
<accession>A0A6P2C6H5</accession>
<evidence type="ECO:0000259" key="6">
    <source>
        <dbReference type="Pfam" id="PF01266"/>
    </source>
</evidence>
<feature type="domain" description="FAD dependent oxidoreductase" evidence="6">
    <location>
        <begin position="2"/>
        <end position="38"/>
    </location>
</feature>
<dbReference type="InterPro" id="IPR050493">
    <property type="entry name" value="FAD-dep_Monooxygenase_BioMet"/>
</dbReference>
<dbReference type="InterPro" id="IPR006076">
    <property type="entry name" value="FAD-dep_OxRdtase"/>
</dbReference>
<dbReference type="Pfam" id="PF01266">
    <property type="entry name" value="DAO"/>
    <property type="match status" value="1"/>
</dbReference>